<feature type="compositionally biased region" description="Low complexity" evidence="5">
    <location>
        <begin position="410"/>
        <end position="436"/>
    </location>
</feature>
<feature type="non-terminal residue" evidence="7">
    <location>
        <position position="539"/>
    </location>
</feature>
<reference evidence="8" key="1">
    <citation type="journal article" date="2019" name="Int. J. Syst. Evol. Microbiol.">
        <title>The Global Catalogue of Microorganisms (GCM) 10K type strain sequencing project: providing services to taxonomists for standard genome sequencing and annotation.</title>
        <authorList>
            <consortium name="The Broad Institute Genomics Platform"/>
            <consortium name="The Broad Institute Genome Sequencing Center for Infectious Disease"/>
            <person name="Wu L."/>
            <person name="Ma J."/>
        </authorList>
    </citation>
    <scope>NUCLEOTIDE SEQUENCE [LARGE SCALE GENOMIC DNA]</scope>
    <source>
        <strain evidence="8">CGMCC 1.15399</strain>
    </source>
</reference>
<dbReference type="InterPro" id="IPR036388">
    <property type="entry name" value="WH-like_DNA-bd_sf"/>
</dbReference>
<evidence type="ECO:0000256" key="2">
    <source>
        <dbReference type="ARBA" id="ARBA00023015"/>
    </source>
</evidence>
<evidence type="ECO:0000256" key="5">
    <source>
        <dbReference type="SAM" id="MobiDB-lite"/>
    </source>
</evidence>
<dbReference type="SUPFAM" id="SSF88659">
    <property type="entry name" value="Sigma3 and sigma4 domains of RNA polymerase sigma factors"/>
    <property type="match status" value="1"/>
</dbReference>
<feature type="compositionally biased region" description="Basic and acidic residues" evidence="5">
    <location>
        <begin position="527"/>
        <end position="539"/>
    </location>
</feature>
<keyword evidence="2" id="KW-0805">Transcription regulation</keyword>
<feature type="region of interest" description="Disordered" evidence="5">
    <location>
        <begin position="390"/>
        <end position="539"/>
    </location>
</feature>
<dbReference type="Gene3D" id="1.10.10.10">
    <property type="entry name" value="Winged helix-like DNA-binding domain superfamily/Winged helix DNA-binding domain"/>
    <property type="match status" value="1"/>
</dbReference>
<evidence type="ECO:0000313" key="7">
    <source>
        <dbReference type="EMBL" id="MFD1538089.1"/>
    </source>
</evidence>
<dbReference type="RefSeq" id="WP_378620950.1">
    <property type="nucleotide sequence ID" value="NZ_JBHUCM010000012.1"/>
</dbReference>
<gene>
    <name evidence="7" type="ORF">ACFSJ0_13635</name>
</gene>
<dbReference type="Proteomes" id="UP001597097">
    <property type="component" value="Unassembled WGS sequence"/>
</dbReference>
<keyword evidence="4" id="KW-0804">Transcription</keyword>
<keyword evidence="3" id="KW-0731">Sigma factor</keyword>
<dbReference type="InterPro" id="IPR013324">
    <property type="entry name" value="RNA_pol_sigma_r3/r4-like"/>
</dbReference>
<sequence>MAQVMWRTLTEDVREEIRDLCDEYGSHLYDYCRTELAQSEAELAVAGALLSAHGHTHRVVDSSLVRPWLYGLARAHRAAVAGPASTGSWSRSGRMPDLLPEALRALDTLQRELLDLSVRHGLTHQEIAVIFDVTPPDVTSIVSEAARGVERWFSAVIAARAANGCAQLAAKVTAWATTPTRRNRARISRHIPICPTCRAAPRAVVAATLLRELPIATAPPTLRDRLTWAQPLPDAGELWRVDGFPVQVRGLVEAAPMLISPIADPTAATRGSTWPAAGAAAAGQERKPHRSHRAPTTVPTRHNPLPTTPARTDAPPATPSRHDAPSAAPSRHDAPSAIPLQRSDPDASPAHRDHETTIPLARKPAAGVLPGRVAATGASAPGILAAPTYEAPAAPPQSAPNSRQQDQDGPADSPLPEAASAPSEPVLRLPGLVIGGPPVPEVPAQSRHELGTPPADPHAATAPTGNRPPLAAPVGEPPTPAAPTRKRPPLSAPIGEPPVPDASAGQAPTDAADRGPAAGAGPRGRHPFGDRHRDVLVAT</sequence>
<evidence type="ECO:0000256" key="4">
    <source>
        <dbReference type="ARBA" id="ARBA00023163"/>
    </source>
</evidence>
<evidence type="ECO:0000259" key="6">
    <source>
        <dbReference type="Pfam" id="PF08281"/>
    </source>
</evidence>
<protein>
    <submittedName>
        <fullName evidence="7">Sigma factor-like helix-turn-helix DNA-binding protein</fullName>
    </submittedName>
</protein>
<comment type="similarity">
    <text evidence="1">Belongs to the sigma-70 factor family. ECF subfamily.</text>
</comment>
<feature type="domain" description="RNA polymerase sigma factor 70 region 4 type 2" evidence="6">
    <location>
        <begin position="99"/>
        <end position="140"/>
    </location>
</feature>
<evidence type="ECO:0000256" key="1">
    <source>
        <dbReference type="ARBA" id="ARBA00010641"/>
    </source>
</evidence>
<feature type="compositionally biased region" description="Basic and acidic residues" evidence="5">
    <location>
        <begin position="320"/>
        <end position="334"/>
    </location>
</feature>
<evidence type="ECO:0000313" key="8">
    <source>
        <dbReference type="Proteomes" id="UP001597097"/>
    </source>
</evidence>
<feature type="region of interest" description="Disordered" evidence="5">
    <location>
        <begin position="266"/>
        <end position="364"/>
    </location>
</feature>
<dbReference type="Pfam" id="PF08281">
    <property type="entry name" value="Sigma70_r4_2"/>
    <property type="match status" value="1"/>
</dbReference>
<feature type="compositionally biased region" description="Low complexity" evidence="5">
    <location>
        <begin position="304"/>
        <end position="315"/>
    </location>
</feature>
<dbReference type="InterPro" id="IPR013249">
    <property type="entry name" value="RNA_pol_sigma70_r4_t2"/>
</dbReference>
<feature type="compositionally biased region" description="Low complexity" evidence="5">
    <location>
        <begin position="507"/>
        <end position="520"/>
    </location>
</feature>
<feature type="compositionally biased region" description="Basic and acidic residues" evidence="5">
    <location>
        <begin position="343"/>
        <end position="356"/>
    </location>
</feature>
<proteinExistence type="inferred from homology"/>
<keyword evidence="8" id="KW-1185">Reference proteome</keyword>
<evidence type="ECO:0000256" key="3">
    <source>
        <dbReference type="ARBA" id="ARBA00023082"/>
    </source>
</evidence>
<dbReference type="EMBL" id="JBHUCM010000012">
    <property type="protein sequence ID" value="MFD1538089.1"/>
    <property type="molecule type" value="Genomic_DNA"/>
</dbReference>
<accession>A0ABW4G6N8</accession>
<name>A0ABW4G6N8_9ACTN</name>
<organism evidence="7 8">
    <name type="scientific">Nonomuraea guangzhouensis</name>
    <dbReference type="NCBI Taxonomy" id="1291555"/>
    <lineage>
        <taxon>Bacteria</taxon>
        <taxon>Bacillati</taxon>
        <taxon>Actinomycetota</taxon>
        <taxon>Actinomycetes</taxon>
        <taxon>Streptosporangiales</taxon>
        <taxon>Streptosporangiaceae</taxon>
        <taxon>Nonomuraea</taxon>
    </lineage>
</organism>
<comment type="caution">
    <text evidence="7">The sequence shown here is derived from an EMBL/GenBank/DDBJ whole genome shotgun (WGS) entry which is preliminary data.</text>
</comment>